<dbReference type="OMA" id="PTQFEYP"/>
<name>W3XCK8_PESFW</name>
<reference evidence="3" key="1">
    <citation type="journal article" date="2015" name="BMC Genomics">
        <title>Genomic and transcriptomic analysis of the endophytic fungus Pestalotiopsis fici reveals its lifestyle and high potential for synthesis of natural products.</title>
        <authorList>
            <person name="Wang X."/>
            <person name="Zhang X."/>
            <person name="Liu L."/>
            <person name="Xiang M."/>
            <person name="Wang W."/>
            <person name="Sun X."/>
            <person name="Che Y."/>
            <person name="Guo L."/>
            <person name="Liu G."/>
            <person name="Guo L."/>
            <person name="Wang C."/>
            <person name="Yin W.B."/>
            <person name="Stadler M."/>
            <person name="Zhang X."/>
            <person name="Liu X."/>
        </authorList>
    </citation>
    <scope>NUCLEOTIDE SEQUENCE [LARGE SCALE GENOMIC DNA]</scope>
    <source>
        <strain evidence="3">W106-1 / CGMCC3.15140</strain>
    </source>
</reference>
<dbReference type="AlphaFoldDB" id="W3XCK8"/>
<evidence type="ECO:0000313" key="2">
    <source>
        <dbReference type="EMBL" id="ETS83729.1"/>
    </source>
</evidence>
<evidence type="ECO:0000256" key="1">
    <source>
        <dbReference type="SAM" id="MobiDB-lite"/>
    </source>
</evidence>
<dbReference type="EMBL" id="KI912111">
    <property type="protein sequence ID" value="ETS83729.1"/>
    <property type="molecule type" value="Genomic_DNA"/>
</dbReference>
<organism evidence="2 3">
    <name type="scientific">Pestalotiopsis fici (strain W106-1 / CGMCC3.15140)</name>
    <dbReference type="NCBI Taxonomy" id="1229662"/>
    <lineage>
        <taxon>Eukaryota</taxon>
        <taxon>Fungi</taxon>
        <taxon>Dikarya</taxon>
        <taxon>Ascomycota</taxon>
        <taxon>Pezizomycotina</taxon>
        <taxon>Sordariomycetes</taxon>
        <taxon>Xylariomycetidae</taxon>
        <taxon>Amphisphaeriales</taxon>
        <taxon>Sporocadaceae</taxon>
        <taxon>Pestalotiopsis</taxon>
    </lineage>
</organism>
<dbReference type="eggNOG" id="ENOG502SQFV">
    <property type="taxonomic scope" value="Eukaryota"/>
</dbReference>
<feature type="compositionally biased region" description="Polar residues" evidence="1">
    <location>
        <begin position="71"/>
        <end position="80"/>
    </location>
</feature>
<evidence type="ECO:0000313" key="3">
    <source>
        <dbReference type="Proteomes" id="UP000030651"/>
    </source>
</evidence>
<keyword evidence="3" id="KW-1185">Reference proteome</keyword>
<feature type="compositionally biased region" description="Basic and acidic residues" evidence="1">
    <location>
        <begin position="116"/>
        <end position="129"/>
    </location>
</feature>
<dbReference type="RefSeq" id="XP_007832377.1">
    <property type="nucleotide sequence ID" value="XM_007834186.1"/>
</dbReference>
<dbReference type="GeneID" id="19270618"/>
<sequence>MAGDSSSGATAALSKLSLDQSKTKPAASKTKKPAVADSWEDESSEDEGEGARKEEPQEDRGDERPKPPTYNPSTPAQSSGFAAPPPTPSTPSYNADASWKSMMGGAGGSSGPGSPEDGRKRPEKTDAVARRMIASALGVKAPRLTDEQRAYDRALRDKERKRREAEKEEEKKRKEDAEKAKLAMWED</sequence>
<evidence type="ECO:0008006" key="4">
    <source>
        <dbReference type="Google" id="ProtNLM"/>
    </source>
</evidence>
<dbReference type="InParanoid" id="W3XCK8"/>
<proteinExistence type="predicted"/>
<gene>
    <name evidence="2" type="ORF">PFICI_05605</name>
</gene>
<dbReference type="OrthoDB" id="5418203at2759"/>
<dbReference type="KEGG" id="pfy:PFICI_05605"/>
<feature type="region of interest" description="Disordered" evidence="1">
    <location>
        <begin position="1"/>
        <end position="187"/>
    </location>
</feature>
<feature type="compositionally biased region" description="Basic and acidic residues" evidence="1">
    <location>
        <begin position="143"/>
        <end position="181"/>
    </location>
</feature>
<feature type="compositionally biased region" description="Basic and acidic residues" evidence="1">
    <location>
        <begin position="49"/>
        <end position="66"/>
    </location>
</feature>
<accession>W3XCK8</accession>
<dbReference type="HOGENOM" id="CLU_087700_1_0_1"/>
<protein>
    <recommendedName>
        <fullName evidence="4">Ubiquitin-like protein smt3</fullName>
    </recommendedName>
</protein>
<dbReference type="Proteomes" id="UP000030651">
    <property type="component" value="Unassembled WGS sequence"/>
</dbReference>
<feature type="compositionally biased region" description="Acidic residues" evidence="1">
    <location>
        <begin position="38"/>
        <end position="48"/>
    </location>
</feature>